<gene>
    <name evidence="1" type="ORF">RclHR1_05330007</name>
</gene>
<protein>
    <submittedName>
        <fullName evidence="1">Uncharacterized protein</fullName>
    </submittedName>
</protein>
<evidence type="ECO:0000313" key="1">
    <source>
        <dbReference type="EMBL" id="GBC03808.1"/>
    </source>
</evidence>
<evidence type="ECO:0000313" key="2">
    <source>
        <dbReference type="Proteomes" id="UP000247702"/>
    </source>
</evidence>
<proteinExistence type="predicted"/>
<accession>A0A2Z6RLM0</accession>
<dbReference type="AlphaFoldDB" id="A0A2Z6RLM0"/>
<dbReference type="EMBL" id="BEXD01003908">
    <property type="protein sequence ID" value="GBC03808.1"/>
    <property type="molecule type" value="Genomic_DNA"/>
</dbReference>
<organism evidence="1 2">
    <name type="scientific">Rhizophagus clarus</name>
    <dbReference type="NCBI Taxonomy" id="94130"/>
    <lineage>
        <taxon>Eukaryota</taxon>
        <taxon>Fungi</taxon>
        <taxon>Fungi incertae sedis</taxon>
        <taxon>Mucoromycota</taxon>
        <taxon>Glomeromycotina</taxon>
        <taxon>Glomeromycetes</taxon>
        <taxon>Glomerales</taxon>
        <taxon>Glomeraceae</taxon>
        <taxon>Rhizophagus</taxon>
    </lineage>
</organism>
<dbReference type="Proteomes" id="UP000247702">
    <property type="component" value="Unassembled WGS sequence"/>
</dbReference>
<sequence length="71" mass="8360">MQSHYIRKEWVQPRLETANNPEVKELLIVIDSSNTEYFFLNLGINVLNAVKRVDKKEIDMEQPKMKIKIDG</sequence>
<comment type="caution">
    <text evidence="1">The sequence shown here is derived from an EMBL/GenBank/DDBJ whole genome shotgun (WGS) entry which is preliminary data.</text>
</comment>
<reference evidence="1 2" key="1">
    <citation type="submission" date="2017-11" db="EMBL/GenBank/DDBJ databases">
        <title>The genome of Rhizophagus clarus HR1 reveals common genetic basis of auxotrophy among arbuscular mycorrhizal fungi.</title>
        <authorList>
            <person name="Kobayashi Y."/>
        </authorList>
    </citation>
    <scope>NUCLEOTIDE SEQUENCE [LARGE SCALE GENOMIC DNA]</scope>
    <source>
        <strain evidence="1 2">HR1</strain>
    </source>
</reference>
<name>A0A2Z6RLM0_9GLOM</name>
<keyword evidence="2" id="KW-1185">Reference proteome</keyword>